<dbReference type="InterPro" id="IPR002701">
    <property type="entry name" value="CM_II_prokaryot"/>
</dbReference>
<dbReference type="PANTHER" id="PTHR38041:SF1">
    <property type="entry name" value="CHORISMATE MUTASE"/>
    <property type="match status" value="1"/>
</dbReference>
<dbReference type="InterPro" id="IPR036979">
    <property type="entry name" value="CM_dom_sf"/>
</dbReference>
<gene>
    <name evidence="3" type="ORF">A3A39_00615</name>
</gene>
<reference evidence="3 4" key="1">
    <citation type="journal article" date="2016" name="Nat. Commun.">
        <title>Thousands of microbial genomes shed light on interconnected biogeochemical processes in an aquifer system.</title>
        <authorList>
            <person name="Anantharaman K."/>
            <person name="Brown C.T."/>
            <person name="Hug L.A."/>
            <person name="Sharon I."/>
            <person name="Castelle C.J."/>
            <person name="Probst A.J."/>
            <person name="Thomas B.C."/>
            <person name="Singh A."/>
            <person name="Wilkins M.J."/>
            <person name="Karaoz U."/>
            <person name="Brodie E.L."/>
            <person name="Williams K.H."/>
            <person name="Hubbard S.S."/>
            <person name="Banfield J.F."/>
        </authorList>
    </citation>
    <scope>NUCLEOTIDE SEQUENCE [LARGE SCALE GENOMIC DNA]</scope>
</reference>
<dbReference type="SMART" id="SM00830">
    <property type="entry name" value="CM_2"/>
    <property type="match status" value="1"/>
</dbReference>
<dbReference type="InterPro" id="IPR036263">
    <property type="entry name" value="Chorismate_II_sf"/>
</dbReference>
<dbReference type="GO" id="GO:0046417">
    <property type="term" value="P:chorismate metabolic process"/>
    <property type="evidence" value="ECO:0007669"/>
    <property type="project" value="InterPro"/>
</dbReference>
<evidence type="ECO:0000259" key="2">
    <source>
        <dbReference type="PROSITE" id="PS51168"/>
    </source>
</evidence>
<name>A0A1F6F0M4_9BACT</name>
<dbReference type="Proteomes" id="UP000177372">
    <property type="component" value="Unassembled WGS sequence"/>
</dbReference>
<sequence length="94" mass="11237">MVDNEHEELDELRAEIDKVDLRLLDDLSEFIRDRMRIVEKIGAYKRKAGLKIPDSKREENVLRDRADRGRSRGLLGEMVRKIWEAIIRFSKERE</sequence>
<protein>
    <recommendedName>
        <fullName evidence="2">Chorismate mutase domain-containing protein</fullName>
    </recommendedName>
</protein>
<keyword evidence="1" id="KW-0413">Isomerase</keyword>
<dbReference type="AlphaFoldDB" id="A0A1F6F0M4"/>
<dbReference type="EMBL" id="MFLZ01000029">
    <property type="protein sequence ID" value="OGG79396.1"/>
    <property type="molecule type" value="Genomic_DNA"/>
</dbReference>
<dbReference type="GO" id="GO:0004106">
    <property type="term" value="F:chorismate mutase activity"/>
    <property type="evidence" value="ECO:0007669"/>
    <property type="project" value="InterPro"/>
</dbReference>
<proteinExistence type="predicted"/>
<dbReference type="Pfam" id="PF01817">
    <property type="entry name" value="CM_2"/>
    <property type="match status" value="1"/>
</dbReference>
<accession>A0A1F6F0M4</accession>
<dbReference type="SUPFAM" id="SSF48600">
    <property type="entry name" value="Chorismate mutase II"/>
    <property type="match status" value="1"/>
</dbReference>
<feature type="domain" description="Chorismate mutase" evidence="2">
    <location>
        <begin position="3"/>
        <end position="94"/>
    </location>
</feature>
<evidence type="ECO:0000313" key="3">
    <source>
        <dbReference type="EMBL" id="OGG79396.1"/>
    </source>
</evidence>
<comment type="caution">
    <text evidence="3">The sequence shown here is derived from an EMBL/GenBank/DDBJ whole genome shotgun (WGS) entry which is preliminary data.</text>
</comment>
<dbReference type="PROSITE" id="PS51168">
    <property type="entry name" value="CHORISMATE_MUT_2"/>
    <property type="match status" value="1"/>
</dbReference>
<dbReference type="STRING" id="1798512.A3A39_00615"/>
<organism evidence="3 4">
    <name type="scientific">Candidatus Kaiserbacteria bacterium RIFCSPLOWO2_01_FULL_54_13</name>
    <dbReference type="NCBI Taxonomy" id="1798512"/>
    <lineage>
        <taxon>Bacteria</taxon>
        <taxon>Candidatus Kaiseribacteriota</taxon>
    </lineage>
</organism>
<dbReference type="GO" id="GO:0009697">
    <property type="term" value="P:salicylic acid biosynthetic process"/>
    <property type="evidence" value="ECO:0007669"/>
    <property type="project" value="TreeGrafter"/>
</dbReference>
<dbReference type="PANTHER" id="PTHR38041">
    <property type="entry name" value="CHORISMATE MUTASE"/>
    <property type="match status" value="1"/>
</dbReference>
<evidence type="ECO:0000313" key="4">
    <source>
        <dbReference type="Proteomes" id="UP000177372"/>
    </source>
</evidence>
<dbReference type="InterPro" id="IPR051331">
    <property type="entry name" value="Chorismate_mutase-related"/>
</dbReference>
<dbReference type="Gene3D" id="1.20.59.10">
    <property type="entry name" value="Chorismate mutase"/>
    <property type="match status" value="1"/>
</dbReference>
<evidence type="ECO:0000256" key="1">
    <source>
        <dbReference type="ARBA" id="ARBA00023235"/>
    </source>
</evidence>